<dbReference type="PROSITE" id="PS50885">
    <property type="entry name" value="HAMP"/>
    <property type="match status" value="1"/>
</dbReference>
<evidence type="ECO:0000313" key="8">
    <source>
        <dbReference type="EMBL" id="MFL0164780.1"/>
    </source>
</evidence>
<dbReference type="Gene3D" id="1.10.287.950">
    <property type="entry name" value="Methyl-accepting chemotaxis protein"/>
    <property type="match status" value="1"/>
</dbReference>
<dbReference type="PANTHER" id="PTHR32089:SF112">
    <property type="entry name" value="LYSOZYME-LIKE PROTEIN-RELATED"/>
    <property type="match status" value="1"/>
</dbReference>
<dbReference type="Proteomes" id="UP001623600">
    <property type="component" value="Unassembled WGS sequence"/>
</dbReference>
<dbReference type="Pfam" id="PF00015">
    <property type="entry name" value="MCPsignal"/>
    <property type="match status" value="1"/>
</dbReference>
<dbReference type="CDD" id="cd06225">
    <property type="entry name" value="HAMP"/>
    <property type="match status" value="1"/>
</dbReference>
<reference evidence="8 9" key="1">
    <citation type="submission" date="2024-11" db="EMBL/GenBank/DDBJ databases">
        <authorList>
            <person name="Heng Y.C."/>
            <person name="Lim A.C.H."/>
            <person name="Lee J.K.Y."/>
            <person name="Kittelmann S."/>
        </authorList>
    </citation>
    <scope>NUCLEOTIDE SEQUENCE [LARGE SCALE GENOMIC DNA]</scope>
    <source>
        <strain evidence="8 9">WILCCON 0112</strain>
    </source>
</reference>
<feature type="transmembrane region" description="Helical" evidence="5">
    <location>
        <begin position="21"/>
        <end position="42"/>
    </location>
</feature>
<evidence type="ECO:0000313" key="9">
    <source>
        <dbReference type="Proteomes" id="UP001623600"/>
    </source>
</evidence>
<feature type="coiled-coil region" evidence="4">
    <location>
        <begin position="322"/>
        <end position="356"/>
    </location>
</feature>
<evidence type="ECO:0000256" key="1">
    <source>
        <dbReference type="ARBA" id="ARBA00023224"/>
    </source>
</evidence>
<comment type="similarity">
    <text evidence="2">Belongs to the methyl-accepting chemotaxis (MCP) protein family.</text>
</comment>
<dbReference type="EMBL" id="JBJIAB010000006">
    <property type="protein sequence ID" value="MFL0164780.1"/>
    <property type="molecule type" value="Genomic_DNA"/>
</dbReference>
<dbReference type="InterPro" id="IPR003660">
    <property type="entry name" value="HAMP_dom"/>
</dbReference>
<evidence type="ECO:0000256" key="2">
    <source>
        <dbReference type="ARBA" id="ARBA00029447"/>
    </source>
</evidence>
<feature type="domain" description="HAMP" evidence="7">
    <location>
        <begin position="107"/>
        <end position="159"/>
    </location>
</feature>
<dbReference type="PANTHER" id="PTHR32089">
    <property type="entry name" value="METHYL-ACCEPTING CHEMOTAXIS PROTEIN MCPB"/>
    <property type="match status" value="1"/>
</dbReference>
<organism evidence="8 9">
    <name type="scientific">Candidatus Clostridium helianthi</name>
    <dbReference type="NCBI Taxonomy" id="3381660"/>
    <lineage>
        <taxon>Bacteria</taxon>
        <taxon>Bacillati</taxon>
        <taxon>Bacillota</taxon>
        <taxon>Clostridia</taxon>
        <taxon>Eubacteriales</taxon>
        <taxon>Clostridiaceae</taxon>
        <taxon>Clostridium</taxon>
    </lineage>
</organism>
<keyword evidence="1 3" id="KW-0807">Transducer</keyword>
<dbReference type="Gene3D" id="6.10.340.10">
    <property type="match status" value="1"/>
</dbReference>
<keyword evidence="4" id="KW-0175">Coiled coil</keyword>
<evidence type="ECO:0000259" key="6">
    <source>
        <dbReference type="PROSITE" id="PS50111"/>
    </source>
</evidence>
<keyword evidence="5" id="KW-1133">Transmembrane helix</keyword>
<dbReference type="InterPro" id="IPR004089">
    <property type="entry name" value="MCPsignal_dom"/>
</dbReference>
<evidence type="ECO:0000256" key="5">
    <source>
        <dbReference type="SAM" id="Phobius"/>
    </source>
</evidence>
<dbReference type="PROSITE" id="PS50111">
    <property type="entry name" value="CHEMOTAXIS_TRANSDUC_2"/>
    <property type="match status" value="1"/>
</dbReference>
<evidence type="ECO:0000259" key="7">
    <source>
        <dbReference type="PROSITE" id="PS50885"/>
    </source>
</evidence>
<keyword evidence="9" id="KW-1185">Reference proteome</keyword>
<keyword evidence="5" id="KW-0812">Transmembrane</keyword>
<evidence type="ECO:0000256" key="4">
    <source>
        <dbReference type="SAM" id="Coils"/>
    </source>
</evidence>
<dbReference type="SUPFAM" id="SSF58104">
    <property type="entry name" value="Methyl-accepting chemotaxis protein (MCP) signaling domain"/>
    <property type="match status" value="1"/>
</dbReference>
<dbReference type="RefSeq" id="WP_406760828.1">
    <property type="nucleotide sequence ID" value="NZ_JBJIAB010000006.1"/>
</dbReference>
<sequence length="465" mass="51438">MGEKDILLKRSNRYSLKSKVLLSYVIVLSFMFSIATICLYQMKNVINELGVTQNIINNAAVQTVTKQNMRASIVEMQNSINKFTNIAGIISIIGVVVTIILSIGIMRGILKPLKDLSKLSHSLKEGDLTAKIEGTYDREIGDVIESLNGAINVNRDMVGDIHSYSRLLTESSEKLDKIVSNINQRIVEVNSSTKSISSEVEQLSEISQIVNKSTFDIKTVVSGLNQIAIKDSKSAEVIRCKAVKVKEKGERAAQKAREICEEKIYTITNAIDQGKVVRDIKIMADVIASVSEQTNLLALNASIEAARAGNQGKGFAVVADEIMKLAEQSKETVNEIKDVINEVQEAFNNLSNYSKDLLTFLENDVYSDYDLLIQTATSYESDSELITKMAEEVKNTSVTIQKIIMEITRGINVVSVNSMEAANKSQDIQKNVNGVTNQVQVIVNAIREQMKIAEELKSVINIYKI</sequence>
<name>A0ABW8S209_9CLOT</name>
<dbReference type="SMART" id="SM00283">
    <property type="entry name" value="MA"/>
    <property type="match status" value="1"/>
</dbReference>
<comment type="caution">
    <text evidence="8">The sequence shown here is derived from an EMBL/GenBank/DDBJ whole genome shotgun (WGS) entry which is preliminary data.</text>
</comment>
<feature type="transmembrane region" description="Helical" evidence="5">
    <location>
        <begin position="86"/>
        <end position="110"/>
    </location>
</feature>
<keyword evidence="5" id="KW-0472">Membrane</keyword>
<protein>
    <submittedName>
        <fullName evidence="8">Methyl-accepting chemotaxis protein</fullName>
    </submittedName>
</protein>
<dbReference type="Pfam" id="PF00672">
    <property type="entry name" value="HAMP"/>
    <property type="match status" value="1"/>
</dbReference>
<feature type="domain" description="Methyl-accepting transducer" evidence="6">
    <location>
        <begin position="171"/>
        <end position="429"/>
    </location>
</feature>
<evidence type="ECO:0000256" key="3">
    <source>
        <dbReference type="PROSITE-ProRule" id="PRU00284"/>
    </source>
</evidence>
<dbReference type="SMART" id="SM00304">
    <property type="entry name" value="HAMP"/>
    <property type="match status" value="1"/>
</dbReference>
<accession>A0ABW8S209</accession>
<gene>
    <name evidence="8" type="ORF">ACJDTP_06800</name>
</gene>
<proteinExistence type="inferred from homology"/>